<dbReference type="InterPro" id="IPR029062">
    <property type="entry name" value="Class_I_gatase-like"/>
</dbReference>
<dbReference type="SUPFAM" id="SSF52317">
    <property type="entry name" value="Class I glutamine amidotransferase-like"/>
    <property type="match status" value="1"/>
</dbReference>
<dbReference type="AlphaFoldDB" id="A0A6B9F450"/>
<dbReference type="Pfam" id="PF14258">
    <property type="entry name" value="DUF4350"/>
    <property type="match status" value="1"/>
</dbReference>
<dbReference type="InterPro" id="IPR025646">
    <property type="entry name" value="DUF4350"/>
</dbReference>
<feature type="region of interest" description="Disordered" evidence="1">
    <location>
        <begin position="303"/>
        <end position="342"/>
    </location>
</feature>
<sequence>MSAPKSRLVAVFVIVVAVLVGAAAVAPYALGTGGDADDAAPIENQQFQPDTVLPDEEPEDGEISMASSERGKTVLVDVGHSNDVSETDLEPLLTTLVENGHEVRFYRGQRQDLNESLRSADAFVVANPRERFTNDELAGVEAFTDAGGRMLVMGGPPSIQASGGLLFGLGGFEPTAPRTTDLASTYGIAYGSGYLYNMEENDNNYKSIYAEPASSGGLADGVERVVVRDAVPIRTDGGTQVLVGTEGTTLSTTRDTGEYAVLARSQGGNVTAVGDTSFLSRENAYDADNEVLIGNLADFLVTGDKAEGAPKPPGADAPNGGTGPAPGSGPTEPPREPTPAPA</sequence>
<feature type="compositionally biased region" description="Acidic residues" evidence="1">
    <location>
        <begin position="53"/>
        <end position="62"/>
    </location>
</feature>
<reference evidence="3 4" key="1">
    <citation type="submission" date="2018-12" db="EMBL/GenBank/DDBJ databases">
        <title>Complete genome sequence of Haloplanus rallus MBLA0036.</title>
        <authorList>
            <person name="Nam Y.-d."/>
            <person name="Kang J."/>
            <person name="Chung W.-H."/>
            <person name="Park Y.S."/>
        </authorList>
    </citation>
    <scope>NUCLEOTIDE SEQUENCE [LARGE SCALE GENOMIC DNA]</scope>
    <source>
        <strain evidence="3 4">MBLA0036</strain>
    </source>
</reference>
<protein>
    <recommendedName>
        <fullName evidence="2">DUF4350 domain-containing protein</fullName>
    </recommendedName>
</protein>
<gene>
    <name evidence="3" type="ORF">EI982_10675</name>
</gene>
<dbReference type="Proteomes" id="UP000428325">
    <property type="component" value="Chromosome"/>
</dbReference>
<dbReference type="KEGG" id="hra:EI982_10675"/>
<feature type="region of interest" description="Disordered" evidence="1">
    <location>
        <begin position="47"/>
        <end position="68"/>
    </location>
</feature>
<evidence type="ECO:0000256" key="1">
    <source>
        <dbReference type="SAM" id="MobiDB-lite"/>
    </source>
</evidence>
<dbReference type="EMBL" id="CP034345">
    <property type="protein sequence ID" value="QGX95225.1"/>
    <property type="molecule type" value="Genomic_DNA"/>
</dbReference>
<feature type="domain" description="DUF4350" evidence="2">
    <location>
        <begin position="96"/>
        <end position="296"/>
    </location>
</feature>
<evidence type="ECO:0000313" key="4">
    <source>
        <dbReference type="Proteomes" id="UP000428325"/>
    </source>
</evidence>
<keyword evidence="4" id="KW-1185">Reference proteome</keyword>
<proteinExistence type="predicted"/>
<organism evidence="3 4">
    <name type="scientific">Haloplanus rallus</name>
    <dbReference type="NCBI Taxonomy" id="1816183"/>
    <lineage>
        <taxon>Archaea</taxon>
        <taxon>Methanobacteriati</taxon>
        <taxon>Methanobacteriota</taxon>
        <taxon>Stenosarchaea group</taxon>
        <taxon>Halobacteria</taxon>
        <taxon>Halobacteriales</taxon>
        <taxon>Haloferacaceae</taxon>
        <taxon>Haloplanus</taxon>
    </lineage>
</organism>
<evidence type="ECO:0000259" key="2">
    <source>
        <dbReference type="Pfam" id="PF14258"/>
    </source>
</evidence>
<accession>A0A6B9F450</accession>
<dbReference type="GeneID" id="43370009"/>
<evidence type="ECO:0000313" key="3">
    <source>
        <dbReference type="EMBL" id="QGX95225.1"/>
    </source>
</evidence>
<name>A0A6B9F450_9EURY</name>
<dbReference type="OrthoDB" id="239338at2157"/>
<dbReference type="RefSeq" id="WP_157689683.1">
    <property type="nucleotide sequence ID" value="NZ_CP034345.1"/>
</dbReference>